<evidence type="ECO:0000313" key="3">
    <source>
        <dbReference type="Proteomes" id="UP001443914"/>
    </source>
</evidence>
<keyword evidence="1" id="KW-0812">Transmembrane</keyword>
<reference evidence="2" key="1">
    <citation type="submission" date="2024-03" db="EMBL/GenBank/DDBJ databases">
        <title>WGS assembly of Saponaria officinalis var. Norfolk2.</title>
        <authorList>
            <person name="Jenkins J."/>
            <person name="Shu S."/>
            <person name="Grimwood J."/>
            <person name="Barry K."/>
            <person name="Goodstein D."/>
            <person name="Schmutz J."/>
            <person name="Leebens-Mack J."/>
            <person name="Osbourn A."/>
        </authorList>
    </citation>
    <scope>NUCLEOTIDE SEQUENCE [LARGE SCALE GENOMIC DNA]</scope>
    <source>
        <strain evidence="2">JIC</strain>
    </source>
</reference>
<comment type="caution">
    <text evidence="2">The sequence shown here is derived from an EMBL/GenBank/DDBJ whole genome shotgun (WGS) entry which is preliminary data.</text>
</comment>
<evidence type="ECO:0000256" key="1">
    <source>
        <dbReference type="SAM" id="Phobius"/>
    </source>
</evidence>
<name>A0AAW1KBN9_SAPOF</name>
<feature type="transmembrane region" description="Helical" evidence="1">
    <location>
        <begin position="84"/>
        <end position="102"/>
    </location>
</feature>
<dbReference type="EMBL" id="JBDFQZ010000006">
    <property type="protein sequence ID" value="KAK9715093.1"/>
    <property type="molecule type" value="Genomic_DNA"/>
</dbReference>
<proteinExistence type="predicted"/>
<sequence length="119" mass="13711">MHAHVTYSARTVRTDLICISHCPLLVCYRRLALDSPTLQRGILCYYVLISPCIPKCTKHRTKCYSTCRSNLSNISIIPYYGVHYMIYITGIFTAVSFISTVYNKMSVCKQCNIMDYTLY</sequence>
<keyword evidence="1" id="KW-0472">Membrane</keyword>
<accession>A0AAW1KBN9</accession>
<dbReference type="Proteomes" id="UP001443914">
    <property type="component" value="Unassembled WGS sequence"/>
</dbReference>
<protein>
    <submittedName>
        <fullName evidence="2">Uncharacterized protein</fullName>
    </submittedName>
</protein>
<keyword evidence="1" id="KW-1133">Transmembrane helix</keyword>
<gene>
    <name evidence="2" type="ORF">RND81_06G143300</name>
</gene>
<evidence type="ECO:0000313" key="2">
    <source>
        <dbReference type="EMBL" id="KAK9715093.1"/>
    </source>
</evidence>
<keyword evidence="3" id="KW-1185">Reference proteome</keyword>
<dbReference type="AlphaFoldDB" id="A0AAW1KBN9"/>
<organism evidence="2 3">
    <name type="scientific">Saponaria officinalis</name>
    <name type="common">Common soapwort</name>
    <name type="synonym">Lychnis saponaria</name>
    <dbReference type="NCBI Taxonomy" id="3572"/>
    <lineage>
        <taxon>Eukaryota</taxon>
        <taxon>Viridiplantae</taxon>
        <taxon>Streptophyta</taxon>
        <taxon>Embryophyta</taxon>
        <taxon>Tracheophyta</taxon>
        <taxon>Spermatophyta</taxon>
        <taxon>Magnoliopsida</taxon>
        <taxon>eudicotyledons</taxon>
        <taxon>Gunneridae</taxon>
        <taxon>Pentapetalae</taxon>
        <taxon>Caryophyllales</taxon>
        <taxon>Caryophyllaceae</taxon>
        <taxon>Caryophylleae</taxon>
        <taxon>Saponaria</taxon>
    </lineage>
</organism>